<feature type="transmembrane region" description="Helical" evidence="9">
    <location>
        <begin position="969"/>
        <end position="989"/>
    </location>
</feature>
<sequence>MSLSRFFIDRPIFAWVVALIISIIGVIQIISLPVAQWPLIAPPPITISATYPGATADTVQRTVVDPILQSVYGLDNLEYISAVANADGSSTITLTFAQGTNPDTAATQVLIRMNVANSLLPSVVALQGIRISKSNKSLSMVVSLSSEDNSMDEAALGDLMATDVQNPVTRLNGIGDYLLFSSEYAMRVWLDPDKMNNYQLNVGDVMQSIEAQNAEQPLGEFGKLPALPQTRTYALSSGIRRLMSPEQFQNILLKVKTNGATVHLSDIAKVELGPMQFQPLGMLNGHQIAPLGLKLSPTANQLAVANEVYDKMKDLSRYFPPHTKVEYPVDTSPFVVASMHEVVETLVIAVLLVVVVMYLFLQSWRATLVPSIAVPVVLLGTFAILGFAGFTINTLTMLAMVLAIGLLVDDAIVVVENVERVMEEDNLDAKEATRVSMDQISGALVGIAVVLSVVFIPMAFFSGSAGVVYRQFSITIVSAMILSVIIALIFSPALCATLLKPREEGKKPFWFFRKFNQGFEWMVSHYIRCVKVMMNHWVITLIAYLAICAVVALFYMRIPGGFMPDEDQGEFYIQTTLAPGASAAQVAAVNEQIMNYYLTQEKDSVELCFTAIGFNFGGQAQNAAFGAVHLKPFDERRGKQDSAEAVIARSRKFFSTIRGATIIPFLPPPVKDLGNATGFDLELEDRGHLGVQKMAEARRKLLRMASADKRLVAVRPNGLSDAPEYTFNIDRQKASAQGVSISDINTMLATIIGSNDAGLFNLRGRVKHVFVQGAPDSRMKPEQLLQKWYIRNGQGSMVPLSTFVTGHWTTGRLKVETYNGYSSYEIVGQGAAGISSGQAMKIMEEYVAKLGPGIGHEWTGMSYEEQKSAGQAWKLYAISIVIVLLSLAALYESWPIPFAVMMVVPLGILGATGLTILRGLSNDVYFQVGLLTTVGLSAKNAILIVEFAKEHYDSGKSLFESAWLAAHERIRPILMTSLAFVFGVLPLAIATGPGAASHVDMGTSLTGGVVSATVLALLFVPVFFIVVLRAFGVKPHPIQKEASKTTAGQAME</sequence>
<dbReference type="GO" id="GO:0042910">
    <property type="term" value="F:xenobiotic transmembrane transporter activity"/>
    <property type="evidence" value="ECO:0007669"/>
    <property type="project" value="TreeGrafter"/>
</dbReference>
<evidence type="ECO:0000313" key="10">
    <source>
        <dbReference type="EMBL" id="QNT78031.1"/>
    </source>
</evidence>
<name>A0A7H1NQH1_9PROT</name>
<organism evidence="10 11">
    <name type="scientific">Entomobacter blattae</name>
    <dbReference type="NCBI Taxonomy" id="2762277"/>
    <lineage>
        <taxon>Bacteria</taxon>
        <taxon>Pseudomonadati</taxon>
        <taxon>Pseudomonadota</taxon>
        <taxon>Alphaproteobacteria</taxon>
        <taxon>Acetobacterales</taxon>
        <taxon>Acetobacteraceae</taxon>
        <taxon>Entomobacter</taxon>
    </lineage>
</organism>
<keyword evidence="11" id="KW-1185">Reference proteome</keyword>
<evidence type="ECO:0000313" key="11">
    <source>
        <dbReference type="Proteomes" id="UP000516349"/>
    </source>
</evidence>
<comment type="caution">
    <text evidence="9">Lacks conserved residue(s) required for the propagation of feature annotation.</text>
</comment>
<evidence type="ECO:0000256" key="6">
    <source>
        <dbReference type="ARBA" id="ARBA00022692"/>
    </source>
</evidence>
<evidence type="ECO:0000256" key="7">
    <source>
        <dbReference type="ARBA" id="ARBA00022989"/>
    </source>
</evidence>
<feature type="transmembrane region" description="Helical" evidence="9">
    <location>
        <begin position="368"/>
        <end position="392"/>
    </location>
</feature>
<dbReference type="GO" id="GO:0005886">
    <property type="term" value="C:plasma membrane"/>
    <property type="evidence" value="ECO:0007669"/>
    <property type="project" value="UniProtKB-SubCell"/>
</dbReference>
<proteinExistence type="inferred from homology"/>
<feature type="transmembrane region" description="Helical" evidence="9">
    <location>
        <begin position="873"/>
        <end position="891"/>
    </location>
</feature>
<keyword evidence="3 9" id="KW-0813">Transport</keyword>
<dbReference type="PRINTS" id="PR00702">
    <property type="entry name" value="ACRIFLAVINRP"/>
</dbReference>
<dbReference type="NCBIfam" id="TIGR00915">
    <property type="entry name" value="2A0602"/>
    <property type="match status" value="1"/>
</dbReference>
<feature type="transmembrane region" description="Helical" evidence="9">
    <location>
        <begin position="472"/>
        <end position="499"/>
    </location>
</feature>
<dbReference type="NCBIfam" id="NF000282">
    <property type="entry name" value="RND_permease_1"/>
    <property type="match status" value="1"/>
</dbReference>
<feature type="transmembrane region" description="Helical" evidence="9">
    <location>
        <begin position="1009"/>
        <end position="1031"/>
    </location>
</feature>
<dbReference type="InterPro" id="IPR001036">
    <property type="entry name" value="Acrflvin-R"/>
</dbReference>
<dbReference type="Proteomes" id="UP000516349">
    <property type="component" value="Chromosome"/>
</dbReference>
<dbReference type="Gene3D" id="3.30.70.1440">
    <property type="entry name" value="Multidrug efflux transporter AcrB pore domain"/>
    <property type="match status" value="1"/>
</dbReference>
<dbReference type="FunFam" id="1.20.1640.10:FF:000001">
    <property type="entry name" value="Efflux pump membrane transporter"/>
    <property type="match status" value="1"/>
</dbReference>
<dbReference type="RefSeq" id="WP_203414415.1">
    <property type="nucleotide sequence ID" value="NZ_CP060244.1"/>
</dbReference>
<protein>
    <recommendedName>
        <fullName evidence="9">Efflux pump membrane transporter</fullName>
    </recommendedName>
</protein>
<dbReference type="GO" id="GO:0015562">
    <property type="term" value="F:efflux transmembrane transporter activity"/>
    <property type="evidence" value="ECO:0007669"/>
    <property type="project" value="InterPro"/>
</dbReference>
<keyword evidence="8 9" id="KW-0472">Membrane</keyword>
<feature type="transmembrane region" description="Helical" evidence="9">
    <location>
        <begin position="898"/>
        <end position="918"/>
    </location>
</feature>
<evidence type="ECO:0000256" key="1">
    <source>
        <dbReference type="ARBA" id="ARBA00004429"/>
    </source>
</evidence>
<gene>
    <name evidence="10" type="primary">mepB</name>
    <name evidence="10" type="ORF">JGUZn3_07980</name>
</gene>
<dbReference type="GO" id="GO:0009636">
    <property type="term" value="P:response to toxic substance"/>
    <property type="evidence" value="ECO:0007669"/>
    <property type="project" value="UniProtKB-ARBA"/>
</dbReference>
<keyword evidence="4" id="KW-1003">Cell membrane</keyword>
<dbReference type="Gene3D" id="3.30.70.1320">
    <property type="entry name" value="Multidrug efflux transporter AcrB pore domain like"/>
    <property type="match status" value="1"/>
</dbReference>
<evidence type="ECO:0000256" key="8">
    <source>
        <dbReference type="ARBA" id="ARBA00023136"/>
    </source>
</evidence>
<dbReference type="Gene3D" id="1.20.1640.10">
    <property type="entry name" value="Multidrug efflux transporter AcrB transmembrane domain"/>
    <property type="match status" value="2"/>
</dbReference>
<dbReference type="Gene3D" id="3.30.2090.10">
    <property type="entry name" value="Multidrug efflux transporter AcrB TolC docking domain, DN and DC subdomains"/>
    <property type="match status" value="2"/>
</dbReference>
<dbReference type="Gene3D" id="3.30.70.1430">
    <property type="entry name" value="Multidrug efflux transporter AcrB pore domain"/>
    <property type="match status" value="2"/>
</dbReference>
<evidence type="ECO:0000256" key="3">
    <source>
        <dbReference type="ARBA" id="ARBA00022448"/>
    </source>
</evidence>
<keyword evidence="5 9" id="KW-0997">Cell inner membrane</keyword>
<keyword evidence="7 9" id="KW-1133">Transmembrane helix</keyword>
<dbReference type="InterPro" id="IPR027463">
    <property type="entry name" value="AcrB_DN_DC_subdom"/>
</dbReference>
<dbReference type="KEGG" id="ebla:JGUZn3_07980"/>
<feature type="transmembrane region" description="Helical" evidence="9">
    <location>
        <begin position="342"/>
        <end position="361"/>
    </location>
</feature>
<dbReference type="PANTHER" id="PTHR32063:SF13">
    <property type="entry name" value="MULTIDRUG EFFLUX PUMP SUBUNIT ACRB-RELATED"/>
    <property type="match status" value="1"/>
</dbReference>
<dbReference type="Pfam" id="PF00873">
    <property type="entry name" value="ACR_tran"/>
    <property type="match status" value="1"/>
</dbReference>
<evidence type="ECO:0000256" key="4">
    <source>
        <dbReference type="ARBA" id="ARBA00022475"/>
    </source>
</evidence>
<reference evidence="10 11" key="1">
    <citation type="submission" date="2020-08" db="EMBL/GenBank/DDBJ databases">
        <title>Complete genome sequence of Entomobacter blattae G55GP.</title>
        <authorList>
            <person name="Poehlein A."/>
            <person name="Guzman J."/>
            <person name="Daniel R."/>
            <person name="Vilcinskas A."/>
        </authorList>
    </citation>
    <scope>NUCLEOTIDE SEQUENCE [LARGE SCALE GENOMIC DNA]</scope>
    <source>
        <strain evidence="10 11">G55GP</strain>
    </source>
</reference>
<evidence type="ECO:0000256" key="5">
    <source>
        <dbReference type="ARBA" id="ARBA00022519"/>
    </source>
</evidence>
<evidence type="ECO:0000256" key="9">
    <source>
        <dbReference type="RuleBase" id="RU364070"/>
    </source>
</evidence>
<accession>A0A7H1NQH1</accession>
<dbReference type="InterPro" id="IPR004764">
    <property type="entry name" value="MdtF-like"/>
</dbReference>
<dbReference type="SUPFAM" id="SSF82693">
    <property type="entry name" value="Multidrug efflux transporter AcrB pore domain, PN1, PN2, PC1 and PC2 subdomains"/>
    <property type="match status" value="4"/>
</dbReference>
<feature type="transmembrane region" description="Helical" evidence="9">
    <location>
        <begin position="537"/>
        <end position="556"/>
    </location>
</feature>
<comment type="similarity">
    <text evidence="2 9">Belongs to the resistance-nodulation-cell division (RND) (TC 2.A.6) family.</text>
</comment>
<feature type="transmembrane region" description="Helical" evidence="9">
    <location>
        <begin position="12"/>
        <end position="35"/>
    </location>
</feature>
<dbReference type="SUPFAM" id="SSF82714">
    <property type="entry name" value="Multidrug efflux transporter AcrB TolC docking domain, DN and DC subdomains"/>
    <property type="match status" value="2"/>
</dbReference>
<evidence type="ECO:0000256" key="2">
    <source>
        <dbReference type="ARBA" id="ARBA00010942"/>
    </source>
</evidence>
<dbReference type="AlphaFoldDB" id="A0A7H1NQH1"/>
<feature type="transmembrane region" description="Helical" evidence="9">
    <location>
        <begin position="398"/>
        <end position="418"/>
    </location>
</feature>
<keyword evidence="6 9" id="KW-0812">Transmembrane</keyword>
<comment type="subcellular location">
    <subcellularLocation>
        <location evidence="1 9">Cell inner membrane</location>
        <topology evidence="1 9">Multi-pass membrane protein</topology>
    </subcellularLocation>
</comment>
<dbReference type="EMBL" id="CP060244">
    <property type="protein sequence ID" value="QNT78031.1"/>
    <property type="molecule type" value="Genomic_DNA"/>
</dbReference>
<dbReference type="SUPFAM" id="SSF82866">
    <property type="entry name" value="Multidrug efflux transporter AcrB transmembrane domain"/>
    <property type="match status" value="2"/>
</dbReference>
<feature type="transmembrane region" description="Helical" evidence="9">
    <location>
        <begin position="439"/>
        <end position="460"/>
    </location>
</feature>
<dbReference type="PANTHER" id="PTHR32063">
    <property type="match status" value="1"/>
</dbReference>